<dbReference type="PROSITE" id="PS00107">
    <property type="entry name" value="PROTEIN_KINASE_ATP"/>
    <property type="match status" value="1"/>
</dbReference>
<dbReference type="InterPro" id="IPR011009">
    <property type="entry name" value="Kinase-like_dom_sf"/>
</dbReference>
<keyword evidence="3" id="KW-0677">Repeat</keyword>
<evidence type="ECO:0000256" key="6">
    <source>
        <dbReference type="PROSITE-ProRule" id="PRU10141"/>
    </source>
</evidence>
<dbReference type="InterPro" id="IPR032675">
    <property type="entry name" value="LRR_dom_sf"/>
</dbReference>
<dbReference type="PROSITE" id="PS50011">
    <property type="entry name" value="PROTEIN_KINASE_DOM"/>
    <property type="match status" value="1"/>
</dbReference>
<dbReference type="SUPFAM" id="SSF56112">
    <property type="entry name" value="Protein kinase-like (PK-like)"/>
    <property type="match status" value="1"/>
</dbReference>
<name>A0AAD5CDG3_AMBAR</name>
<dbReference type="SUPFAM" id="SSF52058">
    <property type="entry name" value="L domain-like"/>
    <property type="match status" value="1"/>
</dbReference>
<evidence type="ECO:0000256" key="7">
    <source>
        <dbReference type="SAM" id="Phobius"/>
    </source>
</evidence>
<comment type="subcellular location">
    <subcellularLocation>
        <location evidence="1">Membrane</location>
    </subcellularLocation>
</comment>
<keyword evidence="7" id="KW-1133">Transmembrane helix</keyword>
<dbReference type="Proteomes" id="UP001206925">
    <property type="component" value="Unassembled WGS sequence"/>
</dbReference>
<evidence type="ECO:0000256" key="1">
    <source>
        <dbReference type="ARBA" id="ARBA00004370"/>
    </source>
</evidence>
<evidence type="ECO:0000256" key="2">
    <source>
        <dbReference type="ARBA" id="ARBA00022729"/>
    </source>
</evidence>
<keyword evidence="10" id="KW-1185">Reference proteome</keyword>
<dbReference type="GO" id="GO:0005524">
    <property type="term" value="F:ATP binding"/>
    <property type="evidence" value="ECO:0007669"/>
    <property type="project" value="UniProtKB-UniRule"/>
</dbReference>
<keyword evidence="2" id="KW-0732">Signal</keyword>
<dbReference type="PANTHER" id="PTHR45974:SF267">
    <property type="entry name" value="PROTEIN KINASE DOMAIN-CONTAINING PROTEIN"/>
    <property type="match status" value="1"/>
</dbReference>
<dbReference type="Pfam" id="PF07714">
    <property type="entry name" value="PK_Tyr_Ser-Thr"/>
    <property type="match status" value="1"/>
</dbReference>
<sequence>MFLSNNQLTGPVPNLTDPEFTMSHFRDLSNNTFEQSNVPSWFTTLQSLTTLMMNTTNLVGQLPAELFSIPQLQKVDLSNNRINGTLDLGSRQSSELQEVNLQNNQIDVFTQSRDYSIQVILAGNPICLETGTRGEFCSIPTSNGSPYSTPPNNCTPTSCRSGQVSSPNCRCAYPYTGSLNFRATPFSNLANPTIYETLHKQLIDYFRTSQLPVDSLSLSNPRRNLDDYLLIDLQIFPAGDERFNRTGLLDIGFSLSNQTFKPTDSFGTYFFQAQNYDFSAGGATGGKSSNTGVIIGAVVGGCVLVALLVLAGIYALRKKDQAERATHESSPFALWDENNGSGAVPQLKGTKAFSFEELSKYTNNFSESNNIGTGGYGMVYKGILPNGQLVAIKRATRGSTQGGLEFKTEIELLSRVHHKNLVSLIGFCFDQGEQMLVYEFVVNGTVKDSL</sequence>
<gene>
    <name evidence="9" type="ORF">M8C21_014575</name>
</gene>
<dbReference type="InterPro" id="IPR001245">
    <property type="entry name" value="Ser-Thr/Tyr_kinase_cat_dom"/>
</dbReference>
<evidence type="ECO:0000256" key="5">
    <source>
        <dbReference type="ARBA" id="ARBA00023180"/>
    </source>
</evidence>
<reference evidence="9" key="1">
    <citation type="submission" date="2022-06" db="EMBL/GenBank/DDBJ databases">
        <title>Uncovering the hologenomic basis of an extraordinary plant invasion.</title>
        <authorList>
            <person name="Bieker V.C."/>
            <person name="Martin M.D."/>
            <person name="Gilbert T."/>
            <person name="Hodgins K."/>
            <person name="Battlay P."/>
            <person name="Petersen B."/>
            <person name="Wilson J."/>
        </authorList>
    </citation>
    <scope>NUCLEOTIDE SEQUENCE</scope>
    <source>
        <strain evidence="9">AA19_3_7</strain>
        <tissue evidence="9">Leaf</tissue>
    </source>
</reference>
<organism evidence="9 10">
    <name type="scientific">Ambrosia artemisiifolia</name>
    <name type="common">Common ragweed</name>
    <dbReference type="NCBI Taxonomy" id="4212"/>
    <lineage>
        <taxon>Eukaryota</taxon>
        <taxon>Viridiplantae</taxon>
        <taxon>Streptophyta</taxon>
        <taxon>Embryophyta</taxon>
        <taxon>Tracheophyta</taxon>
        <taxon>Spermatophyta</taxon>
        <taxon>Magnoliopsida</taxon>
        <taxon>eudicotyledons</taxon>
        <taxon>Gunneridae</taxon>
        <taxon>Pentapetalae</taxon>
        <taxon>asterids</taxon>
        <taxon>campanulids</taxon>
        <taxon>Asterales</taxon>
        <taxon>Asteraceae</taxon>
        <taxon>Asteroideae</taxon>
        <taxon>Heliantheae alliance</taxon>
        <taxon>Heliantheae</taxon>
        <taxon>Ambrosia</taxon>
    </lineage>
</organism>
<dbReference type="Gene3D" id="3.30.200.20">
    <property type="entry name" value="Phosphorylase Kinase, domain 1"/>
    <property type="match status" value="1"/>
</dbReference>
<feature type="domain" description="Protein kinase" evidence="8">
    <location>
        <begin position="365"/>
        <end position="450"/>
    </location>
</feature>
<dbReference type="EMBL" id="JAMZMK010008781">
    <property type="protein sequence ID" value="KAI7738589.1"/>
    <property type="molecule type" value="Genomic_DNA"/>
</dbReference>
<dbReference type="InterPro" id="IPR017441">
    <property type="entry name" value="Protein_kinase_ATP_BS"/>
</dbReference>
<keyword evidence="6" id="KW-0547">Nucleotide-binding</keyword>
<dbReference type="FunFam" id="3.30.200.20:FF:000328">
    <property type="entry name" value="Leucine-rich repeat protein kinase family protein"/>
    <property type="match status" value="1"/>
</dbReference>
<evidence type="ECO:0000313" key="10">
    <source>
        <dbReference type="Proteomes" id="UP001206925"/>
    </source>
</evidence>
<evidence type="ECO:0000256" key="3">
    <source>
        <dbReference type="ARBA" id="ARBA00022737"/>
    </source>
</evidence>
<keyword evidence="7" id="KW-0812">Transmembrane</keyword>
<evidence type="ECO:0000313" key="9">
    <source>
        <dbReference type="EMBL" id="KAI7738589.1"/>
    </source>
</evidence>
<dbReference type="PANTHER" id="PTHR45974">
    <property type="entry name" value="RECEPTOR-LIKE PROTEIN 55"/>
    <property type="match status" value="1"/>
</dbReference>
<protein>
    <recommendedName>
        <fullName evidence="8">Protein kinase domain-containing protein</fullName>
    </recommendedName>
</protein>
<keyword evidence="5" id="KW-0325">Glycoprotein</keyword>
<dbReference type="AlphaFoldDB" id="A0AAD5CDG3"/>
<accession>A0AAD5CDG3</accession>
<dbReference type="Gene3D" id="3.80.10.10">
    <property type="entry name" value="Ribonuclease Inhibitor"/>
    <property type="match status" value="1"/>
</dbReference>
<feature type="transmembrane region" description="Helical" evidence="7">
    <location>
        <begin position="293"/>
        <end position="316"/>
    </location>
</feature>
<dbReference type="GO" id="GO:0004672">
    <property type="term" value="F:protein kinase activity"/>
    <property type="evidence" value="ECO:0007669"/>
    <property type="project" value="InterPro"/>
</dbReference>
<feature type="binding site" evidence="6">
    <location>
        <position position="393"/>
    </location>
    <ligand>
        <name>ATP</name>
        <dbReference type="ChEBI" id="CHEBI:30616"/>
    </ligand>
</feature>
<dbReference type="GO" id="GO:0016020">
    <property type="term" value="C:membrane"/>
    <property type="evidence" value="ECO:0007669"/>
    <property type="project" value="UniProtKB-SubCell"/>
</dbReference>
<comment type="caution">
    <text evidence="9">The sequence shown here is derived from an EMBL/GenBank/DDBJ whole genome shotgun (WGS) entry which is preliminary data.</text>
</comment>
<proteinExistence type="predicted"/>
<keyword evidence="4 7" id="KW-0472">Membrane</keyword>
<keyword evidence="6" id="KW-0067">ATP-binding</keyword>
<evidence type="ECO:0000256" key="4">
    <source>
        <dbReference type="ARBA" id="ARBA00023136"/>
    </source>
</evidence>
<dbReference type="InterPro" id="IPR000719">
    <property type="entry name" value="Prot_kinase_dom"/>
</dbReference>
<evidence type="ECO:0000259" key="8">
    <source>
        <dbReference type="PROSITE" id="PS50011"/>
    </source>
</evidence>
<feature type="non-terminal residue" evidence="9">
    <location>
        <position position="1"/>
    </location>
</feature>